<dbReference type="PROSITE" id="PS51778">
    <property type="entry name" value="VAST"/>
    <property type="match status" value="1"/>
</dbReference>
<dbReference type="InterPro" id="IPR031968">
    <property type="entry name" value="VASt"/>
</dbReference>
<feature type="compositionally biased region" description="Polar residues" evidence="6">
    <location>
        <begin position="102"/>
        <end position="113"/>
    </location>
</feature>
<feature type="compositionally biased region" description="Polar residues" evidence="6">
    <location>
        <begin position="61"/>
        <end position="75"/>
    </location>
</feature>
<dbReference type="CDD" id="cd13220">
    <property type="entry name" value="PH-GRAM_GRAMDC"/>
    <property type="match status" value="1"/>
</dbReference>
<evidence type="ECO:0000256" key="4">
    <source>
        <dbReference type="ARBA" id="ARBA00022989"/>
    </source>
</evidence>
<comment type="similarity">
    <text evidence="2">Belongs to the YSP2 family.</text>
</comment>
<dbReference type="EMBL" id="CP014586">
    <property type="protein sequence ID" value="ANZ76502.1"/>
    <property type="molecule type" value="Genomic_DNA"/>
</dbReference>
<evidence type="ECO:0000313" key="9">
    <source>
        <dbReference type="Proteomes" id="UP000094565"/>
    </source>
</evidence>
<dbReference type="Pfam" id="PF16016">
    <property type="entry name" value="VASt"/>
    <property type="match status" value="1"/>
</dbReference>
<accession>A0A1B2JET6</accession>
<dbReference type="GO" id="GO:0120015">
    <property type="term" value="F:sterol transfer activity"/>
    <property type="evidence" value="ECO:0007669"/>
    <property type="project" value="TreeGrafter"/>
</dbReference>
<dbReference type="Pfam" id="PF02893">
    <property type="entry name" value="GRAM"/>
    <property type="match status" value="1"/>
</dbReference>
<comment type="subcellular location">
    <subcellularLocation>
        <location evidence="1">Membrane</location>
        <topology evidence="1">Single-pass membrane protein</topology>
    </subcellularLocation>
</comment>
<feature type="compositionally biased region" description="Basic and acidic residues" evidence="6">
    <location>
        <begin position="166"/>
        <end position="178"/>
    </location>
</feature>
<feature type="compositionally biased region" description="Polar residues" evidence="6">
    <location>
        <begin position="303"/>
        <end position="316"/>
    </location>
</feature>
<sequence>MSSASQEDNSSNRKRSESKAIFKNMFKRSRSQSIASSSKSLGFRKVSSPSQMDNSPKRNPSDNYSISTDYGNSVLNLPPINSVRSNNQNGDPYHQKHREESIYSTETSNSNLQELPMLSGGKTDSKGRAHVAKYGPLPVAHSTADSAPRSANSSCTPSLAHSSYMKTKEDTESVKSKSSDVSAEKSGFLSTIISVAKNAGSHLVNITSNDAYSDTSIPSEEYPNIESQKSDNRMRDNFSNGAHIDRMLSDEHSSLTNIQFRPLKVESPLVTLGKGSLSLELFDKVFQDPNIIQKHGSLSSSAYNRTERLTSSQPLEDNNFHLPARARSPNGKNSTSLNRSSSNMDTKSLNSDRKTRINGGQSLNGTIGLEDYTHKSHHKQLHSLPQRRKSLKGITFASERRQQEFHNIFKTISQDEKLIEDYSCALQKELLVQGKLYISEAHICFYSKLLGFQTTVIIPISEVVQISKKVTALLFPNGIVIQTLHTKHIFATFLTRDITFDLLTNVWNQVVHDQMSRPKTSDICSDSDITTDEELSTEEEYVSDGSISNEDGNSEEDYNSSDDNVSETSSNSTQDDSSLKRNTTGGPQQDTAEKLETSTDSQWNGFPLVGAVSHCETKSRYEKQTTDTIVVDDDAIPAPLGVVFLLLVDPKFNEQILSKQKNFGIESISAFDSNKPTKRNYSYTKPLNGPVGPKQTKCVVTETVEDFDLNSCIHIIQTTQTPDVPSGNSFLVKTNIFLTWGKNNNTHLNVLTSIEWSGKSWVKGVIEKSSISGQTEYWKFVVNELKHTLASSTKDRPVRQKRSRSRKSVQKLEGELLSEDSSQGSTHAWLGPIRKVIDLIPETLRVYVAIIIVAGVVMIAGPRMGKVNIEINESGNGLRHIKIDSSEFMLLPTLDNLSPDSSLYAEKEEDLWRWIETINHRVDGNKKEEINIKKLQLKEMIRIMEMKLEKLKCSADIN</sequence>
<feature type="region of interest" description="Disordered" evidence="6">
    <location>
        <begin position="792"/>
        <end position="825"/>
    </location>
</feature>
<dbReference type="GO" id="GO:0032366">
    <property type="term" value="P:intracellular sterol transport"/>
    <property type="evidence" value="ECO:0007669"/>
    <property type="project" value="TreeGrafter"/>
</dbReference>
<feature type="region of interest" description="Disordered" evidence="6">
    <location>
        <begin position="210"/>
        <end position="233"/>
    </location>
</feature>
<dbReference type="SMART" id="SM00568">
    <property type="entry name" value="GRAM"/>
    <property type="match status" value="1"/>
</dbReference>
<evidence type="ECO:0000256" key="2">
    <source>
        <dbReference type="ARBA" id="ARBA00006582"/>
    </source>
</evidence>
<dbReference type="Proteomes" id="UP000094565">
    <property type="component" value="Chromosome 3"/>
</dbReference>
<evidence type="ECO:0000256" key="1">
    <source>
        <dbReference type="ARBA" id="ARBA00004167"/>
    </source>
</evidence>
<proteinExistence type="inferred from homology"/>
<gene>
    <name evidence="8" type="primary">YSP2</name>
    <name evidence="8" type="ORF">ATY40_BA7503390</name>
</gene>
<dbReference type="GO" id="GO:0005886">
    <property type="term" value="C:plasma membrane"/>
    <property type="evidence" value="ECO:0007669"/>
    <property type="project" value="TreeGrafter"/>
</dbReference>
<dbReference type="PANTHER" id="PTHR23319">
    <property type="entry name" value="GRAM DOMAIN CONTAINING 1B, ISOFORM E"/>
    <property type="match status" value="1"/>
</dbReference>
<dbReference type="AlphaFoldDB" id="A0A1B2JET6"/>
<evidence type="ECO:0000256" key="5">
    <source>
        <dbReference type="ARBA" id="ARBA00023136"/>
    </source>
</evidence>
<feature type="region of interest" description="Disordered" evidence="6">
    <location>
        <begin position="140"/>
        <end position="181"/>
    </location>
</feature>
<feature type="compositionally biased region" description="Basic and acidic residues" evidence="6">
    <location>
        <begin position="10"/>
        <end position="20"/>
    </location>
</feature>
<dbReference type="InterPro" id="IPR004182">
    <property type="entry name" value="GRAM"/>
</dbReference>
<dbReference type="Gene3D" id="2.30.29.30">
    <property type="entry name" value="Pleckstrin-homology domain (PH domain)/Phosphotyrosine-binding domain (PTB)"/>
    <property type="match status" value="1"/>
</dbReference>
<feature type="compositionally biased region" description="Polar residues" evidence="6">
    <location>
        <begin position="330"/>
        <end position="349"/>
    </location>
</feature>
<feature type="compositionally biased region" description="Acidic residues" evidence="6">
    <location>
        <begin position="529"/>
        <end position="542"/>
    </location>
</feature>
<feature type="compositionally biased region" description="Polar residues" evidence="6">
    <location>
        <begin position="561"/>
        <end position="590"/>
    </location>
</feature>
<organism evidence="8 9">
    <name type="scientific">Komagataella pastoris</name>
    <name type="common">Yeast</name>
    <name type="synonym">Pichia pastoris</name>
    <dbReference type="NCBI Taxonomy" id="4922"/>
    <lineage>
        <taxon>Eukaryota</taxon>
        <taxon>Fungi</taxon>
        <taxon>Dikarya</taxon>
        <taxon>Ascomycota</taxon>
        <taxon>Saccharomycotina</taxon>
        <taxon>Pichiomycetes</taxon>
        <taxon>Pichiales</taxon>
        <taxon>Pichiaceae</taxon>
        <taxon>Komagataella</taxon>
    </lineage>
</organism>
<protein>
    <submittedName>
        <fullName evidence="8">BA75_03390T0</fullName>
    </submittedName>
</protein>
<keyword evidence="5" id="KW-0472">Membrane</keyword>
<feature type="compositionally biased region" description="Basic residues" evidence="6">
    <location>
        <begin position="799"/>
        <end position="809"/>
    </location>
</feature>
<feature type="region of interest" description="Disordered" evidence="6">
    <location>
        <begin position="518"/>
        <end position="603"/>
    </location>
</feature>
<evidence type="ECO:0000313" key="8">
    <source>
        <dbReference type="EMBL" id="ANZ76502.1"/>
    </source>
</evidence>
<feature type="domain" description="VASt" evidence="7">
    <location>
        <begin position="626"/>
        <end position="793"/>
    </location>
</feature>
<dbReference type="InterPro" id="IPR011993">
    <property type="entry name" value="PH-like_dom_sf"/>
</dbReference>
<feature type="compositionally biased region" description="Low complexity" evidence="6">
    <location>
        <begin position="31"/>
        <end position="40"/>
    </location>
</feature>
<feature type="region of interest" description="Disordered" evidence="6">
    <location>
        <begin position="303"/>
        <end position="363"/>
    </location>
</feature>
<dbReference type="InterPro" id="IPR051482">
    <property type="entry name" value="Cholesterol_transport"/>
</dbReference>
<keyword evidence="9" id="KW-1185">Reference proteome</keyword>
<dbReference type="GO" id="GO:0032541">
    <property type="term" value="C:cortical endoplasmic reticulum"/>
    <property type="evidence" value="ECO:0007669"/>
    <property type="project" value="TreeGrafter"/>
</dbReference>
<evidence type="ECO:0000256" key="3">
    <source>
        <dbReference type="ARBA" id="ARBA00022692"/>
    </source>
</evidence>
<dbReference type="OrthoDB" id="3980930at2759"/>
<keyword evidence="4" id="KW-1133">Transmembrane helix</keyword>
<dbReference type="GO" id="GO:0005739">
    <property type="term" value="C:mitochondrion"/>
    <property type="evidence" value="ECO:0007669"/>
    <property type="project" value="TreeGrafter"/>
</dbReference>
<reference evidence="8 9" key="1">
    <citation type="submission" date="2016-02" db="EMBL/GenBank/DDBJ databases">
        <title>Comparative genomic and transcriptomic foundation for Pichia pastoris.</title>
        <authorList>
            <person name="Love K.R."/>
            <person name="Shah K.A."/>
            <person name="Whittaker C.A."/>
            <person name="Wu J."/>
            <person name="Bartlett M.C."/>
            <person name="Ma D."/>
            <person name="Leeson R.L."/>
            <person name="Priest M."/>
            <person name="Young S.K."/>
            <person name="Love J.C."/>
        </authorList>
    </citation>
    <scope>NUCLEOTIDE SEQUENCE [LARGE SCALE GENOMIC DNA]</scope>
    <source>
        <strain evidence="8 9">ATCC 28485</strain>
    </source>
</reference>
<keyword evidence="3" id="KW-0812">Transmembrane</keyword>
<name>A0A1B2JET6_PICPA</name>
<feature type="region of interest" description="Disordered" evidence="6">
    <location>
        <begin position="1"/>
        <end position="128"/>
    </location>
</feature>
<evidence type="ECO:0000259" key="7">
    <source>
        <dbReference type="PROSITE" id="PS51778"/>
    </source>
</evidence>
<dbReference type="GO" id="GO:0140268">
    <property type="term" value="C:endoplasmic reticulum-plasma membrane contact site"/>
    <property type="evidence" value="ECO:0007669"/>
    <property type="project" value="TreeGrafter"/>
</dbReference>
<dbReference type="PANTHER" id="PTHR23319:SF4">
    <property type="entry name" value="GRAM DOMAIN CONTAINING 1B, ISOFORM E"/>
    <property type="match status" value="1"/>
</dbReference>
<evidence type="ECO:0000256" key="6">
    <source>
        <dbReference type="SAM" id="MobiDB-lite"/>
    </source>
</evidence>
<feature type="compositionally biased region" description="Polar residues" evidence="6">
    <location>
        <begin position="143"/>
        <end position="165"/>
    </location>
</feature>
<dbReference type="GO" id="GO:0032934">
    <property type="term" value="F:sterol binding"/>
    <property type="evidence" value="ECO:0007669"/>
    <property type="project" value="TreeGrafter"/>
</dbReference>
<dbReference type="GO" id="GO:0005789">
    <property type="term" value="C:endoplasmic reticulum membrane"/>
    <property type="evidence" value="ECO:0007669"/>
    <property type="project" value="TreeGrafter"/>
</dbReference>